<evidence type="ECO:0000313" key="2">
    <source>
        <dbReference type="Proteomes" id="UP000799779"/>
    </source>
</evidence>
<sequence>KVIINYRDFYNLSIFPTILFNRIYIIETFVYTNNPNKVLKNFYYLLKPSGILILYKVDFSYNLDKL</sequence>
<gene>
    <name evidence="1" type="ORF">P154DRAFT_436510</name>
</gene>
<feature type="non-terminal residue" evidence="1">
    <location>
        <position position="1"/>
    </location>
</feature>
<dbReference type="InterPro" id="IPR029063">
    <property type="entry name" value="SAM-dependent_MTases_sf"/>
</dbReference>
<protein>
    <recommendedName>
        <fullName evidence="3">Methyltransferase type 11 domain-containing protein</fullName>
    </recommendedName>
</protein>
<evidence type="ECO:0000313" key="1">
    <source>
        <dbReference type="EMBL" id="KAF1999698.1"/>
    </source>
</evidence>
<dbReference type="AlphaFoldDB" id="A0A6A5WF46"/>
<name>A0A6A5WF46_9PLEO</name>
<dbReference type="Gene3D" id="3.40.50.150">
    <property type="entry name" value="Vaccinia Virus protein VP39"/>
    <property type="match status" value="1"/>
</dbReference>
<accession>A0A6A5WF46</accession>
<keyword evidence="2" id="KW-1185">Reference proteome</keyword>
<organism evidence="1 2">
    <name type="scientific">Amniculicola lignicola CBS 123094</name>
    <dbReference type="NCBI Taxonomy" id="1392246"/>
    <lineage>
        <taxon>Eukaryota</taxon>
        <taxon>Fungi</taxon>
        <taxon>Dikarya</taxon>
        <taxon>Ascomycota</taxon>
        <taxon>Pezizomycotina</taxon>
        <taxon>Dothideomycetes</taxon>
        <taxon>Pleosporomycetidae</taxon>
        <taxon>Pleosporales</taxon>
        <taxon>Amniculicolaceae</taxon>
        <taxon>Amniculicola</taxon>
    </lineage>
</organism>
<reference evidence="1" key="1">
    <citation type="journal article" date="2020" name="Stud. Mycol.">
        <title>101 Dothideomycetes genomes: a test case for predicting lifestyles and emergence of pathogens.</title>
        <authorList>
            <person name="Haridas S."/>
            <person name="Albert R."/>
            <person name="Binder M."/>
            <person name="Bloem J."/>
            <person name="Labutti K."/>
            <person name="Salamov A."/>
            <person name="Andreopoulos B."/>
            <person name="Baker S."/>
            <person name="Barry K."/>
            <person name="Bills G."/>
            <person name="Bluhm B."/>
            <person name="Cannon C."/>
            <person name="Castanera R."/>
            <person name="Culley D."/>
            <person name="Daum C."/>
            <person name="Ezra D."/>
            <person name="Gonzalez J."/>
            <person name="Henrissat B."/>
            <person name="Kuo A."/>
            <person name="Liang C."/>
            <person name="Lipzen A."/>
            <person name="Lutzoni F."/>
            <person name="Magnuson J."/>
            <person name="Mondo S."/>
            <person name="Nolan M."/>
            <person name="Ohm R."/>
            <person name="Pangilinan J."/>
            <person name="Park H.-J."/>
            <person name="Ramirez L."/>
            <person name="Alfaro M."/>
            <person name="Sun H."/>
            <person name="Tritt A."/>
            <person name="Yoshinaga Y."/>
            <person name="Zwiers L.-H."/>
            <person name="Turgeon B."/>
            <person name="Goodwin S."/>
            <person name="Spatafora J."/>
            <person name="Crous P."/>
            <person name="Grigoriev I."/>
        </authorList>
    </citation>
    <scope>NUCLEOTIDE SEQUENCE</scope>
    <source>
        <strain evidence="1">CBS 123094</strain>
    </source>
</reference>
<dbReference type="OrthoDB" id="540004at2759"/>
<evidence type="ECO:0008006" key="3">
    <source>
        <dbReference type="Google" id="ProtNLM"/>
    </source>
</evidence>
<proteinExistence type="predicted"/>
<dbReference type="Proteomes" id="UP000799779">
    <property type="component" value="Unassembled WGS sequence"/>
</dbReference>
<dbReference type="SUPFAM" id="SSF53335">
    <property type="entry name" value="S-adenosyl-L-methionine-dependent methyltransferases"/>
    <property type="match status" value="1"/>
</dbReference>
<dbReference type="EMBL" id="ML977593">
    <property type="protein sequence ID" value="KAF1999698.1"/>
    <property type="molecule type" value="Genomic_DNA"/>
</dbReference>